<sequence>MNEILNALRTLLSKNLEYAQKVEPSSSFIVFCIMTAVSYIFIRYPYVQVPGISDINFFIHEFGHILAMNSSSLLLLASSGTIFELLLPTIFTIYMFLRGRYLESAFFLCWLGTNLSYVGIYMMDTIKRTMPMSQIFGPDSKHDWEVIFGHYGVTMYAIDIGDLVLRSSQLVMCFACAYVGWLLLYGIYWRLKGKIK</sequence>
<feature type="transmembrane region" description="Helical" evidence="1">
    <location>
        <begin position="73"/>
        <end position="97"/>
    </location>
</feature>
<proteinExistence type="predicted"/>
<evidence type="ECO:0000313" key="2">
    <source>
        <dbReference type="EMBL" id="MCA9376974.1"/>
    </source>
</evidence>
<reference evidence="2" key="2">
    <citation type="journal article" date="2021" name="Microbiome">
        <title>Successional dynamics and alternative stable states in a saline activated sludge microbial community over 9 years.</title>
        <authorList>
            <person name="Wang Y."/>
            <person name="Ye J."/>
            <person name="Ju F."/>
            <person name="Liu L."/>
            <person name="Boyd J.A."/>
            <person name="Deng Y."/>
            <person name="Parks D.H."/>
            <person name="Jiang X."/>
            <person name="Yin X."/>
            <person name="Woodcroft B.J."/>
            <person name="Tyson G.W."/>
            <person name="Hugenholtz P."/>
            <person name="Polz M.F."/>
            <person name="Zhang T."/>
        </authorList>
    </citation>
    <scope>NUCLEOTIDE SEQUENCE</scope>
    <source>
        <strain evidence="2">HKST-UBA17</strain>
    </source>
</reference>
<name>A0A955I343_9BACT</name>
<dbReference type="EMBL" id="JAGQLN010000012">
    <property type="protein sequence ID" value="MCA9376974.1"/>
    <property type="molecule type" value="Genomic_DNA"/>
</dbReference>
<protein>
    <submittedName>
        <fullName evidence="2">Uncharacterized protein</fullName>
    </submittedName>
</protein>
<keyword evidence="1" id="KW-1133">Transmembrane helix</keyword>
<feature type="transmembrane region" description="Helical" evidence="1">
    <location>
        <begin position="169"/>
        <end position="188"/>
    </location>
</feature>
<dbReference type="AlphaFoldDB" id="A0A955I343"/>
<keyword evidence="1" id="KW-0472">Membrane</keyword>
<comment type="caution">
    <text evidence="2">The sequence shown here is derived from an EMBL/GenBank/DDBJ whole genome shotgun (WGS) entry which is preliminary data.</text>
</comment>
<reference evidence="2" key="1">
    <citation type="submission" date="2020-04" db="EMBL/GenBank/DDBJ databases">
        <authorList>
            <person name="Zhang T."/>
        </authorList>
    </citation>
    <scope>NUCLEOTIDE SEQUENCE</scope>
    <source>
        <strain evidence="2">HKST-UBA17</strain>
    </source>
</reference>
<evidence type="ECO:0000256" key="1">
    <source>
        <dbReference type="SAM" id="Phobius"/>
    </source>
</evidence>
<feature type="transmembrane region" description="Helical" evidence="1">
    <location>
        <begin position="28"/>
        <end position="46"/>
    </location>
</feature>
<accession>A0A955I343</accession>
<evidence type="ECO:0000313" key="3">
    <source>
        <dbReference type="Proteomes" id="UP000741282"/>
    </source>
</evidence>
<dbReference type="Proteomes" id="UP000741282">
    <property type="component" value="Unassembled WGS sequence"/>
</dbReference>
<organism evidence="2 3">
    <name type="scientific">Candidatus Dojkabacteria bacterium</name>
    <dbReference type="NCBI Taxonomy" id="2099670"/>
    <lineage>
        <taxon>Bacteria</taxon>
        <taxon>Candidatus Dojkabacteria</taxon>
    </lineage>
</organism>
<feature type="transmembrane region" description="Helical" evidence="1">
    <location>
        <begin position="104"/>
        <end position="123"/>
    </location>
</feature>
<gene>
    <name evidence="2" type="ORF">KC685_03585</name>
</gene>
<keyword evidence="1" id="KW-0812">Transmembrane</keyword>